<dbReference type="Pfam" id="PF13531">
    <property type="entry name" value="SBP_bac_11"/>
    <property type="match status" value="1"/>
</dbReference>
<comment type="caution">
    <text evidence="5">The sequence shown here is derived from an EMBL/GenBank/DDBJ whole genome shotgun (WGS) entry which is preliminary data.</text>
</comment>
<protein>
    <submittedName>
        <fullName evidence="5">Molybdate ABC transporter substrate-binding protein</fullName>
    </submittedName>
</protein>
<evidence type="ECO:0000256" key="3">
    <source>
        <dbReference type="ARBA" id="ARBA00022729"/>
    </source>
</evidence>
<dbReference type="PIRSF" id="PIRSF004846">
    <property type="entry name" value="ModA"/>
    <property type="match status" value="1"/>
</dbReference>
<dbReference type="GO" id="GO:0046872">
    <property type="term" value="F:metal ion binding"/>
    <property type="evidence" value="ECO:0007669"/>
    <property type="project" value="UniProtKB-KW"/>
</dbReference>
<comment type="similarity">
    <text evidence="1">Belongs to the bacterial solute-binding protein ModA family.</text>
</comment>
<evidence type="ECO:0000313" key="6">
    <source>
        <dbReference type="Proteomes" id="UP000093514"/>
    </source>
</evidence>
<dbReference type="CDD" id="cd13538">
    <property type="entry name" value="PBP2_ModA_like_1"/>
    <property type="match status" value="1"/>
</dbReference>
<feature type="binding site" evidence="4">
    <location>
        <position position="185"/>
    </location>
    <ligand>
        <name>molybdate</name>
        <dbReference type="ChEBI" id="CHEBI:36264"/>
    </ligand>
</feature>
<dbReference type="InterPro" id="IPR005950">
    <property type="entry name" value="ModA"/>
</dbReference>
<dbReference type="OrthoDB" id="9785015at2"/>
<reference evidence="6" key="1">
    <citation type="submission" date="2016-07" db="EMBL/GenBank/DDBJ databases">
        <authorList>
            <person name="Florea S."/>
            <person name="Webb J.S."/>
            <person name="Jaromczyk J."/>
            <person name="Schardl C.L."/>
        </authorList>
    </citation>
    <scope>NUCLEOTIDE SEQUENCE [LARGE SCALE GENOMIC DNA]</scope>
    <source>
        <strain evidence="6">Z6</strain>
    </source>
</reference>
<sequence>MYTVKAFIIALILLVVVIASYQFANNSKEVVAEATTIRVMAAASLTEVFNDLTVGFEEKYDGINLELNYAGSQALYSQIKSGVSADIFASANIKYMNQLKDTDMVLNPSIFAHNKLVVAVSKGNADIQSIDDLVREGVKLVIADESVPVGRYTMKMLDKQVDNPKVSKDYKEKFLNSVVSKELDVKSVVAKVELGEADAGIVYKTDINASNLEKVRVVDIADEYNVIATYPISLLKGLTEKHQEAAERFLDYLYSKEGEEVLEAHGFTK</sequence>
<keyword evidence="3" id="KW-0732">Signal</keyword>
<keyword evidence="2 4" id="KW-0479">Metal-binding</keyword>
<accession>A0A1C0AAD6</accession>
<feature type="binding site" evidence="4">
    <location>
        <position position="203"/>
    </location>
    <ligand>
        <name>molybdate</name>
        <dbReference type="ChEBI" id="CHEBI:36264"/>
    </ligand>
</feature>
<keyword evidence="6" id="KW-1185">Reference proteome</keyword>
<dbReference type="GO" id="GO:0015689">
    <property type="term" value="P:molybdate ion transport"/>
    <property type="evidence" value="ECO:0007669"/>
    <property type="project" value="InterPro"/>
</dbReference>
<reference evidence="5 6" key="2">
    <citation type="submission" date="2016-08" db="EMBL/GenBank/DDBJ databases">
        <title>Orenia metallireducens sp. nov. strain Z6, a Novel Metal-reducing Firmicute from the Deep Subsurface.</title>
        <authorList>
            <person name="Maxim B.I."/>
            <person name="Kenneth K."/>
            <person name="Flynn T.M."/>
            <person name="Oloughlin E.J."/>
            <person name="Locke R.A."/>
            <person name="Weber J.R."/>
            <person name="Egan S.M."/>
            <person name="Mackie R.I."/>
            <person name="Cann I.K."/>
        </authorList>
    </citation>
    <scope>NUCLEOTIDE SEQUENCE [LARGE SCALE GENOMIC DNA]</scope>
    <source>
        <strain evidence="5 6">Z6</strain>
    </source>
</reference>
<keyword evidence="4" id="KW-0500">Molybdenum</keyword>
<dbReference type="AlphaFoldDB" id="A0A1C0AAD6"/>
<dbReference type="SUPFAM" id="SSF53850">
    <property type="entry name" value="Periplasmic binding protein-like II"/>
    <property type="match status" value="1"/>
</dbReference>
<evidence type="ECO:0000256" key="1">
    <source>
        <dbReference type="ARBA" id="ARBA00009175"/>
    </source>
</evidence>
<evidence type="ECO:0000313" key="5">
    <source>
        <dbReference type="EMBL" id="OCL27252.1"/>
    </source>
</evidence>
<dbReference type="EMBL" id="LWDV01000008">
    <property type="protein sequence ID" value="OCL27252.1"/>
    <property type="molecule type" value="Genomic_DNA"/>
</dbReference>
<organism evidence="5 6">
    <name type="scientific">Orenia metallireducens</name>
    <dbReference type="NCBI Taxonomy" id="1413210"/>
    <lineage>
        <taxon>Bacteria</taxon>
        <taxon>Bacillati</taxon>
        <taxon>Bacillota</taxon>
        <taxon>Clostridia</taxon>
        <taxon>Halanaerobiales</taxon>
        <taxon>Halobacteroidaceae</taxon>
        <taxon>Orenia</taxon>
    </lineage>
</organism>
<dbReference type="InterPro" id="IPR050682">
    <property type="entry name" value="ModA/WtpA"/>
</dbReference>
<dbReference type="GO" id="GO:0030973">
    <property type="term" value="F:molybdate ion binding"/>
    <property type="evidence" value="ECO:0007669"/>
    <property type="project" value="TreeGrafter"/>
</dbReference>
<name>A0A1C0AAD6_9FIRM</name>
<feature type="binding site" evidence="4">
    <location>
        <position position="72"/>
    </location>
    <ligand>
        <name>molybdate</name>
        <dbReference type="ChEBI" id="CHEBI:36264"/>
    </ligand>
</feature>
<evidence type="ECO:0000256" key="2">
    <source>
        <dbReference type="ARBA" id="ARBA00022723"/>
    </source>
</evidence>
<proteinExistence type="inferred from homology"/>
<feature type="binding site" evidence="4">
    <location>
        <position position="44"/>
    </location>
    <ligand>
        <name>molybdate</name>
        <dbReference type="ChEBI" id="CHEBI:36264"/>
    </ligand>
</feature>
<dbReference type="PANTHER" id="PTHR30632:SF0">
    <property type="entry name" value="SULFATE-BINDING PROTEIN"/>
    <property type="match status" value="1"/>
</dbReference>
<dbReference type="NCBIfam" id="TIGR01256">
    <property type="entry name" value="modA"/>
    <property type="match status" value="1"/>
</dbReference>
<dbReference type="PANTHER" id="PTHR30632">
    <property type="entry name" value="MOLYBDATE-BINDING PERIPLASMIC PROTEIN"/>
    <property type="match status" value="1"/>
</dbReference>
<evidence type="ECO:0000256" key="4">
    <source>
        <dbReference type="PIRSR" id="PIRSR004846-1"/>
    </source>
</evidence>
<gene>
    <name evidence="5" type="ORF">U472_07230</name>
</gene>
<dbReference type="Proteomes" id="UP000093514">
    <property type="component" value="Unassembled WGS sequence"/>
</dbReference>
<dbReference type="Gene3D" id="3.40.190.10">
    <property type="entry name" value="Periplasmic binding protein-like II"/>
    <property type="match status" value="2"/>
</dbReference>